<reference evidence="4" key="2">
    <citation type="submission" date="2025-09" db="UniProtKB">
        <authorList>
            <consortium name="Ensembl"/>
        </authorList>
    </citation>
    <scope>IDENTIFICATION</scope>
</reference>
<dbReference type="GO" id="GO:0005886">
    <property type="term" value="C:plasma membrane"/>
    <property type="evidence" value="ECO:0007669"/>
    <property type="project" value="TreeGrafter"/>
</dbReference>
<dbReference type="Proteomes" id="UP000472241">
    <property type="component" value="Unplaced"/>
</dbReference>
<feature type="compositionally biased region" description="Low complexity" evidence="2">
    <location>
        <begin position="17"/>
        <end position="35"/>
    </location>
</feature>
<name>A0A667FTA4_LYNCA</name>
<dbReference type="InterPro" id="IPR014847">
    <property type="entry name" value="FA"/>
</dbReference>
<dbReference type="Gene3D" id="1.20.80.10">
    <property type="match status" value="2"/>
</dbReference>
<dbReference type="Gene3D" id="3.10.20.90">
    <property type="entry name" value="Phosphatidylinositol 3-kinase Catalytic Subunit, Chain A, domain 1"/>
    <property type="match status" value="1"/>
</dbReference>
<feature type="region of interest" description="Disordered" evidence="2">
    <location>
        <begin position="1"/>
        <end position="88"/>
    </location>
</feature>
<dbReference type="InterPro" id="IPR018979">
    <property type="entry name" value="FERM_N"/>
</dbReference>
<organism evidence="4 5">
    <name type="scientific">Lynx canadensis</name>
    <name type="common">Canada lynx</name>
    <name type="synonym">Felis canadensis</name>
    <dbReference type="NCBI Taxonomy" id="61383"/>
    <lineage>
        <taxon>Eukaryota</taxon>
        <taxon>Metazoa</taxon>
        <taxon>Chordata</taxon>
        <taxon>Craniata</taxon>
        <taxon>Vertebrata</taxon>
        <taxon>Euteleostomi</taxon>
        <taxon>Mammalia</taxon>
        <taxon>Eutheria</taxon>
        <taxon>Laurasiatheria</taxon>
        <taxon>Carnivora</taxon>
        <taxon>Feliformia</taxon>
        <taxon>Felidae</taxon>
        <taxon>Felinae</taxon>
        <taxon>Lynx</taxon>
    </lineage>
</organism>
<protein>
    <submittedName>
        <fullName evidence="4">Erythrocyte membrane protein band 4.1 like 1</fullName>
    </submittedName>
</protein>
<sequence length="806" mass="89738">MTTETGPDSEVKKAQEETPQQPEAAAAATTPVTPAGHGHPEANSNEKHPPQQDTRPAEQSLDMEEKGYGEADGLSERTTPSRAQKSPQKIAKKYKSAICRVTLLDASEYECEVEKHGRGQVLFDLVCEHLNLLEKDYFGLTFCDADSQKNWLDPSKEIKKQIRSSPWNFAFTVKFYPPDPAQLTEDITRYYLCLQLRADIITGRLPCSFVTHALLGSYAVQHVGNYLEERIMELHKTYRGMTPGEAEIHFLENAKKLSMYGVDLHHAKDSEGIDIMLGVCANGLLIYRDRLRINRFAWPKILKISYKRSNFYIKIRPGEYEQFESTIGFKLPNHRSAKRLWKVCIEHHTFFRLVSPEPPPKGFLVMGSKFRYSGRTQAQTRQASALIDRPAPFFERSSSKRYTMSRSLDGAEFSRPASVSENHDAGPDGDKQEEDGESGGRRSEAEEGEVRTPTKIKELKFLDKPEDVLLKHQASINELKRTLKEPNSKLIHRDRDWERERRLPSSPASPSPKGTPEKANEVGLTLNPSTGALGKEGWEGQVDGTAPGGKESITTAPSITTETISTTMENSLKSGKGAAAMIPGPQTVATEIRSLSPIIGKDVLTSTYGATAETLSTSTTTHVTKTVKGGFSETRIEKRIIITGDEDVDQDQALALAIKEAKLQHPDMLVTKAVVYRETDPSPEERDRKPQVSPLRLCSHEREEETMSRSSEGHFHLRAHQVAWSLTQLSSPIFLVCGSKERRGSPKYHKSVGDKGEECWFLGFLGVSGPRPRKVNPEAVRTGRWGLMAGTEVGQLEASIASLAIT</sequence>
<dbReference type="InterPro" id="IPR007477">
    <property type="entry name" value="SAB_dom"/>
</dbReference>
<feature type="domain" description="FERM" evidence="3">
    <location>
        <begin position="97"/>
        <end position="355"/>
    </location>
</feature>
<dbReference type="SMART" id="SM01195">
    <property type="entry name" value="FA"/>
    <property type="match status" value="1"/>
</dbReference>
<evidence type="ECO:0000313" key="5">
    <source>
        <dbReference type="Proteomes" id="UP000472241"/>
    </source>
</evidence>
<dbReference type="Pfam" id="PF00373">
    <property type="entry name" value="FERM_M"/>
    <property type="match status" value="2"/>
</dbReference>
<feature type="region of interest" description="Disordered" evidence="2">
    <location>
        <begin position="490"/>
        <end position="554"/>
    </location>
</feature>
<dbReference type="InterPro" id="IPR018980">
    <property type="entry name" value="FERM_PH-like_C"/>
</dbReference>
<dbReference type="InterPro" id="IPR029071">
    <property type="entry name" value="Ubiquitin-like_domsf"/>
</dbReference>
<dbReference type="InterPro" id="IPR019749">
    <property type="entry name" value="Band_41_domain"/>
</dbReference>
<dbReference type="Pfam" id="PF04382">
    <property type="entry name" value="SAB"/>
    <property type="match status" value="1"/>
</dbReference>
<dbReference type="Pfam" id="PF09380">
    <property type="entry name" value="FERM_C"/>
    <property type="match status" value="1"/>
</dbReference>
<dbReference type="GO" id="GO:0030866">
    <property type="term" value="P:cortical actin cytoskeleton organization"/>
    <property type="evidence" value="ECO:0007669"/>
    <property type="project" value="InterPro"/>
</dbReference>
<evidence type="ECO:0000256" key="1">
    <source>
        <dbReference type="ARBA" id="ARBA00022553"/>
    </source>
</evidence>
<dbReference type="Gene3D" id="2.30.29.30">
    <property type="entry name" value="Pleckstrin-homology domain (PH domain)/Phosphotyrosine-binding domain (PTB)"/>
    <property type="match status" value="1"/>
</dbReference>
<dbReference type="Pfam" id="PF05902">
    <property type="entry name" value="4_1_CTD"/>
    <property type="match status" value="1"/>
</dbReference>
<accession>A0A667FTA4</accession>
<dbReference type="CDD" id="cd14473">
    <property type="entry name" value="FERM_B-lobe"/>
    <property type="match status" value="1"/>
</dbReference>
<dbReference type="CDD" id="cd13184">
    <property type="entry name" value="FERM_C_4_1_family"/>
    <property type="match status" value="1"/>
</dbReference>
<dbReference type="InterPro" id="IPR035963">
    <property type="entry name" value="FERM_2"/>
</dbReference>
<evidence type="ECO:0000313" key="4">
    <source>
        <dbReference type="Ensembl" id="ENSLCNP00005003294.1"/>
    </source>
</evidence>
<evidence type="ECO:0000256" key="2">
    <source>
        <dbReference type="SAM" id="MobiDB-lite"/>
    </source>
</evidence>
<feature type="compositionally biased region" description="Basic and acidic residues" evidence="2">
    <location>
        <begin position="490"/>
        <end position="503"/>
    </location>
</feature>
<dbReference type="PIRSF" id="PIRSF002304">
    <property type="entry name" value="Membrane_skeletal_4_1"/>
    <property type="match status" value="1"/>
</dbReference>
<evidence type="ECO:0000259" key="3">
    <source>
        <dbReference type="PROSITE" id="PS50057"/>
    </source>
</evidence>
<dbReference type="AlphaFoldDB" id="A0A667FTA4"/>
<dbReference type="InterPro" id="IPR008379">
    <property type="entry name" value="Band_4.1_C"/>
</dbReference>
<dbReference type="GO" id="GO:0003779">
    <property type="term" value="F:actin binding"/>
    <property type="evidence" value="ECO:0007669"/>
    <property type="project" value="InterPro"/>
</dbReference>
<dbReference type="FunFam" id="2.30.29.30:FF:000001">
    <property type="entry name" value="Erythrocyte membrane protein band 4.1"/>
    <property type="match status" value="1"/>
</dbReference>
<feature type="region of interest" description="Disordered" evidence="2">
    <location>
        <begin position="405"/>
        <end position="457"/>
    </location>
</feature>
<dbReference type="PRINTS" id="PR00935">
    <property type="entry name" value="BAND41"/>
</dbReference>
<dbReference type="InterPro" id="IPR000299">
    <property type="entry name" value="FERM_domain"/>
</dbReference>
<feature type="compositionally biased region" description="Basic and acidic residues" evidence="2">
    <location>
        <begin position="38"/>
        <end position="50"/>
    </location>
</feature>
<feature type="compositionally biased region" description="Basic and acidic residues" evidence="2">
    <location>
        <begin position="421"/>
        <end position="430"/>
    </location>
</feature>
<dbReference type="PROSITE" id="PS00661">
    <property type="entry name" value="FERM_2"/>
    <property type="match status" value="1"/>
</dbReference>
<feature type="region of interest" description="Disordered" evidence="2">
    <location>
        <begin position="678"/>
        <end position="703"/>
    </location>
</feature>
<gene>
    <name evidence="4" type="primary">EPB41L1</name>
</gene>
<keyword evidence="5" id="KW-1185">Reference proteome</keyword>
<feature type="compositionally biased region" description="Basic and acidic residues" evidence="2">
    <location>
        <begin position="438"/>
        <end position="457"/>
    </location>
</feature>
<dbReference type="SMART" id="SM00295">
    <property type="entry name" value="B41"/>
    <property type="match status" value="1"/>
</dbReference>
<dbReference type="Ensembl" id="ENSLCNT00005003748.1">
    <property type="protein sequence ID" value="ENSLCNP00005003294.1"/>
    <property type="gene ID" value="ENSLCNG00005002287.1"/>
</dbReference>
<feature type="compositionally biased region" description="Basic and acidic residues" evidence="2">
    <location>
        <begin position="678"/>
        <end position="690"/>
    </location>
</feature>
<dbReference type="InterPro" id="IPR019748">
    <property type="entry name" value="FERM_central"/>
</dbReference>
<dbReference type="SMART" id="SM01196">
    <property type="entry name" value="FERM_C"/>
    <property type="match status" value="1"/>
</dbReference>
<reference evidence="4" key="1">
    <citation type="submission" date="2025-08" db="UniProtKB">
        <authorList>
            <consortium name="Ensembl"/>
        </authorList>
    </citation>
    <scope>IDENTIFICATION</scope>
</reference>
<dbReference type="SUPFAM" id="SSF54236">
    <property type="entry name" value="Ubiquitin-like"/>
    <property type="match status" value="1"/>
</dbReference>
<proteinExistence type="predicted"/>
<keyword evidence="1" id="KW-0597">Phosphoprotein</keyword>
<dbReference type="InterPro" id="IPR011993">
    <property type="entry name" value="PH-like_dom_sf"/>
</dbReference>
<dbReference type="PANTHER" id="PTHR23280:SF24">
    <property type="entry name" value="BAND 4.1-LIKE PROTEIN 1"/>
    <property type="match status" value="1"/>
</dbReference>
<dbReference type="GO" id="GO:0005856">
    <property type="term" value="C:cytoskeleton"/>
    <property type="evidence" value="ECO:0007669"/>
    <property type="project" value="InterPro"/>
</dbReference>
<dbReference type="Pfam" id="PF08736">
    <property type="entry name" value="FA"/>
    <property type="match status" value="1"/>
</dbReference>
<dbReference type="PANTHER" id="PTHR23280">
    <property type="entry name" value="4.1 G PROTEIN"/>
    <property type="match status" value="1"/>
</dbReference>
<dbReference type="SUPFAM" id="SSF50729">
    <property type="entry name" value="PH domain-like"/>
    <property type="match status" value="1"/>
</dbReference>
<dbReference type="InterPro" id="IPR019747">
    <property type="entry name" value="FERM_CS"/>
</dbReference>
<dbReference type="PROSITE" id="PS50057">
    <property type="entry name" value="FERM_3"/>
    <property type="match status" value="1"/>
</dbReference>
<dbReference type="PROSITE" id="PS00660">
    <property type="entry name" value="FERM_1"/>
    <property type="match status" value="1"/>
</dbReference>
<feature type="compositionally biased region" description="Polar residues" evidence="2">
    <location>
        <begin position="76"/>
        <end position="87"/>
    </location>
</feature>
<dbReference type="GO" id="GO:0031032">
    <property type="term" value="P:actomyosin structure organization"/>
    <property type="evidence" value="ECO:0007669"/>
    <property type="project" value="TreeGrafter"/>
</dbReference>
<dbReference type="SUPFAM" id="SSF47031">
    <property type="entry name" value="Second domain of FERM"/>
    <property type="match status" value="1"/>
</dbReference>
<dbReference type="FunFam" id="3.10.20.90:FF:000002">
    <property type="entry name" value="Erythrocyte protein band 4.1-like 3"/>
    <property type="match status" value="1"/>
</dbReference>
<dbReference type="InterPro" id="IPR014352">
    <property type="entry name" value="FERM/acyl-CoA-bd_prot_sf"/>
</dbReference>
<dbReference type="GO" id="GO:0005198">
    <property type="term" value="F:structural molecule activity"/>
    <property type="evidence" value="ECO:0007669"/>
    <property type="project" value="InterPro"/>
</dbReference>
<dbReference type="Pfam" id="PF09379">
    <property type="entry name" value="FERM_N"/>
    <property type="match status" value="1"/>
</dbReference>
<dbReference type="CDD" id="cd17201">
    <property type="entry name" value="FERM_F1_EPB41L1"/>
    <property type="match status" value="1"/>
</dbReference>